<evidence type="ECO:0000313" key="1">
    <source>
        <dbReference type="EMBL" id="AWP17354.1"/>
    </source>
</evidence>
<accession>A0A2U9CL70</accession>
<reference evidence="1 2" key="1">
    <citation type="submission" date="2017-12" db="EMBL/GenBank/DDBJ databases">
        <title>Integrating genomic resources of turbot (Scophthalmus maximus) in depth evaluation of genetic and physical mapping variation across individuals.</title>
        <authorList>
            <person name="Martinez P."/>
        </authorList>
    </citation>
    <scope>NUCLEOTIDE SEQUENCE [LARGE SCALE GENOMIC DNA]</scope>
</reference>
<sequence length="83" mass="9195">MRAETDNLHRFGCRWLQYERQPDGGVGGGRRETWPAEYQSMSRRILVSLVSRSLVCGRSTSISALRLLLATVGLANQLAVMGS</sequence>
<gene>
    <name evidence="1" type="ORF">SMAX5B_020347</name>
</gene>
<dbReference type="AlphaFoldDB" id="A0A2U9CL70"/>
<protein>
    <submittedName>
        <fullName evidence="1">Uncharacterized protein</fullName>
    </submittedName>
</protein>
<proteinExistence type="predicted"/>
<evidence type="ECO:0000313" key="2">
    <source>
        <dbReference type="Proteomes" id="UP000246464"/>
    </source>
</evidence>
<dbReference type="EMBL" id="CP026260">
    <property type="protein sequence ID" value="AWP17354.1"/>
    <property type="molecule type" value="Genomic_DNA"/>
</dbReference>
<keyword evidence="2" id="KW-1185">Reference proteome</keyword>
<name>A0A2U9CL70_SCOMX</name>
<organism evidence="1 2">
    <name type="scientific">Scophthalmus maximus</name>
    <name type="common">Turbot</name>
    <name type="synonym">Psetta maxima</name>
    <dbReference type="NCBI Taxonomy" id="52904"/>
    <lineage>
        <taxon>Eukaryota</taxon>
        <taxon>Metazoa</taxon>
        <taxon>Chordata</taxon>
        <taxon>Craniata</taxon>
        <taxon>Vertebrata</taxon>
        <taxon>Euteleostomi</taxon>
        <taxon>Actinopterygii</taxon>
        <taxon>Neopterygii</taxon>
        <taxon>Teleostei</taxon>
        <taxon>Neoteleostei</taxon>
        <taxon>Acanthomorphata</taxon>
        <taxon>Carangaria</taxon>
        <taxon>Pleuronectiformes</taxon>
        <taxon>Pleuronectoidei</taxon>
        <taxon>Scophthalmidae</taxon>
        <taxon>Scophthalmus</taxon>
    </lineage>
</organism>
<dbReference type="Proteomes" id="UP000246464">
    <property type="component" value="Chromosome 18"/>
</dbReference>